<keyword evidence="2" id="KW-1185">Reference proteome</keyword>
<reference evidence="1" key="1">
    <citation type="submission" date="2019-08" db="EMBL/GenBank/DDBJ databases">
        <title>Genome sequence of Clostridiales bacterium MT110.</title>
        <authorList>
            <person name="Cao J."/>
        </authorList>
    </citation>
    <scope>NUCLEOTIDE SEQUENCE</scope>
    <source>
        <strain evidence="1">MT110</strain>
    </source>
</reference>
<dbReference type="Proteomes" id="UP000594014">
    <property type="component" value="Chromosome"/>
</dbReference>
<accession>A0ACD1A7N7</accession>
<name>A0ACD1A7N7_9FIRM</name>
<keyword evidence="1" id="KW-0649">Protein kinase inhibitor</keyword>
<sequence>MQPLTVKSNAFEEGGLIPIRYTARGEDLSPDFELEGIVDHAESIAITCDDASHPLFPNYNHWVIWNIPVQEIIKEGIPRGATVDSLGGAIQGIAYGRNRYKGPKPPLNAFHTYVFTVYVLDCKIDLSPKSRKRDLLNQMEGHILQQATLLGKFKNR</sequence>
<evidence type="ECO:0000313" key="1">
    <source>
        <dbReference type="EMBL" id="QOX62403.1"/>
    </source>
</evidence>
<gene>
    <name evidence="1" type="ORF">FRZ06_03035</name>
</gene>
<dbReference type="EMBL" id="CP042469">
    <property type="protein sequence ID" value="QOX62403.1"/>
    <property type="molecule type" value="Genomic_DNA"/>
</dbReference>
<organism evidence="1 2">
    <name type="scientific">Anoxybacterium hadale</name>
    <dbReference type="NCBI Taxonomy" id="3408580"/>
    <lineage>
        <taxon>Bacteria</taxon>
        <taxon>Bacillati</taxon>
        <taxon>Bacillota</taxon>
        <taxon>Clostridia</taxon>
        <taxon>Peptostreptococcales</taxon>
        <taxon>Anaerovoracaceae</taxon>
        <taxon>Anoxybacterium</taxon>
    </lineage>
</organism>
<protein>
    <submittedName>
        <fullName evidence="1">YbhB/YbcL family Raf kinase inhibitor-like protein</fullName>
    </submittedName>
</protein>
<evidence type="ECO:0000313" key="2">
    <source>
        <dbReference type="Proteomes" id="UP000594014"/>
    </source>
</evidence>
<proteinExistence type="predicted"/>